<reference evidence="2 3" key="1">
    <citation type="submission" date="2023-06" db="EMBL/GenBank/DDBJ databases">
        <title>Identification and characterization of horizontal gene transfer across gut microbiota members of farm animals based on homology search.</title>
        <authorList>
            <person name="Schwarzerova J."/>
            <person name="Nykrynova M."/>
            <person name="Jureckova K."/>
            <person name="Cejkova D."/>
            <person name="Rychlik I."/>
        </authorList>
    </citation>
    <scope>NUCLEOTIDE SEQUENCE [LARGE SCALE GENOMIC DNA]</scope>
    <source>
        <strain evidence="2 3">105_WCHN</strain>
    </source>
</reference>
<dbReference type="Proteomes" id="UP001529423">
    <property type="component" value="Unassembled WGS sequence"/>
</dbReference>
<gene>
    <name evidence="2" type="ORF">QUW46_05930</name>
</gene>
<evidence type="ECO:0000313" key="2">
    <source>
        <dbReference type="EMBL" id="MDM8334108.1"/>
    </source>
</evidence>
<keyword evidence="3" id="KW-1185">Reference proteome</keyword>
<keyword evidence="2" id="KW-0326">Glycosidase</keyword>
<comment type="caution">
    <text evidence="2">The sequence shown here is derived from an EMBL/GenBank/DDBJ whole genome shotgun (WGS) entry which is preliminary data.</text>
</comment>
<sequence length="178" mass="20968">MAKQRPTWAESSDLMRNYYDQLWGYPIHDDRLLFEMLTLELFQAGLSWEIIWRRRAAFEQAFDHFVVRQVASYGETDWVRLMTDAGIIRNRRKIAATINNAQVIKGMQDRGQRFADYLWAFVDHHPQRLRRAADEPMPAQTDLSRRIARQMKRDGFKFVGPTIVYSYITAVGLVNARL</sequence>
<dbReference type="RefSeq" id="WP_289560389.1">
    <property type="nucleotide sequence ID" value="NZ_JAUDEO010000030.1"/>
</dbReference>
<dbReference type="Pfam" id="PF03352">
    <property type="entry name" value="Adenine_glyco"/>
    <property type="match status" value="1"/>
</dbReference>
<keyword evidence="1" id="KW-0812">Transmembrane</keyword>
<proteinExistence type="predicted"/>
<feature type="transmembrane region" description="Helical" evidence="1">
    <location>
        <begin position="155"/>
        <end position="176"/>
    </location>
</feature>
<dbReference type="PANTHER" id="PTHR30037">
    <property type="entry name" value="DNA-3-METHYLADENINE GLYCOSYLASE 1"/>
    <property type="match status" value="1"/>
</dbReference>
<dbReference type="Gene3D" id="1.10.340.30">
    <property type="entry name" value="Hypothetical protein, domain 2"/>
    <property type="match status" value="1"/>
</dbReference>
<dbReference type="GO" id="GO:0008725">
    <property type="term" value="F:DNA-3-methyladenine glycosylase activity"/>
    <property type="evidence" value="ECO:0007669"/>
    <property type="project" value="UniProtKB-EC"/>
</dbReference>
<evidence type="ECO:0000313" key="3">
    <source>
        <dbReference type="Proteomes" id="UP001529423"/>
    </source>
</evidence>
<dbReference type="EC" id="3.2.2.20" evidence="2"/>
<dbReference type="PANTHER" id="PTHR30037:SF4">
    <property type="entry name" value="DNA-3-METHYLADENINE GLYCOSYLASE I"/>
    <property type="match status" value="1"/>
</dbReference>
<dbReference type="EMBL" id="JAUDEO010000030">
    <property type="protein sequence ID" value="MDM8334108.1"/>
    <property type="molecule type" value="Genomic_DNA"/>
</dbReference>
<keyword evidence="1" id="KW-0472">Membrane</keyword>
<reference evidence="2 3" key="3">
    <citation type="submission" date="2023-06" db="EMBL/GenBank/DDBJ databases">
        <authorList>
            <person name="Zeman M."/>
            <person name="Kubasova T."/>
            <person name="Jahodarova E."/>
            <person name="Nykrynova M."/>
            <person name="Rychlik I."/>
        </authorList>
    </citation>
    <scope>NUCLEOTIDE SEQUENCE [LARGE SCALE GENOMIC DNA]</scope>
    <source>
        <strain evidence="2 3">105_WCHN</strain>
    </source>
</reference>
<keyword evidence="2" id="KW-0378">Hydrolase</keyword>
<name>A0ABT7VMZ5_9LACO</name>
<dbReference type="InterPro" id="IPR005019">
    <property type="entry name" value="Adenine_glyco"/>
</dbReference>
<accession>A0ABT7VMZ5</accession>
<dbReference type="InterPro" id="IPR011257">
    <property type="entry name" value="DNA_glycosylase"/>
</dbReference>
<dbReference type="SUPFAM" id="SSF48150">
    <property type="entry name" value="DNA-glycosylase"/>
    <property type="match status" value="1"/>
</dbReference>
<protein>
    <submittedName>
        <fullName evidence="2">DNA-3-methyladenine glycosylase I</fullName>
        <ecNumber evidence="2">3.2.2.20</ecNumber>
    </submittedName>
</protein>
<evidence type="ECO:0000256" key="1">
    <source>
        <dbReference type="SAM" id="Phobius"/>
    </source>
</evidence>
<keyword evidence="1" id="KW-1133">Transmembrane helix</keyword>
<dbReference type="InterPro" id="IPR052891">
    <property type="entry name" value="DNA-3mA_glycosylase"/>
</dbReference>
<reference evidence="3" key="2">
    <citation type="submission" date="2023-06" db="EMBL/GenBank/DDBJ databases">
        <title>Identification and characterization of horizontal gene transfer across gut microbiota members of farm animals based on homology search.</title>
        <authorList>
            <person name="Zeman M."/>
            <person name="Kubasova T."/>
            <person name="Jahodarova E."/>
            <person name="Nykrynova M."/>
            <person name="Rychlik I."/>
        </authorList>
    </citation>
    <scope>NUCLEOTIDE SEQUENCE [LARGE SCALE GENOMIC DNA]</scope>
    <source>
        <strain evidence="3">105_WCHN</strain>
    </source>
</reference>
<organism evidence="2 3">
    <name type="scientific">Limosilactobacillus panis</name>
    <dbReference type="NCBI Taxonomy" id="47493"/>
    <lineage>
        <taxon>Bacteria</taxon>
        <taxon>Bacillati</taxon>
        <taxon>Bacillota</taxon>
        <taxon>Bacilli</taxon>
        <taxon>Lactobacillales</taxon>
        <taxon>Lactobacillaceae</taxon>
        <taxon>Limosilactobacillus</taxon>
    </lineage>
</organism>